<reference evidence="1" key="2">
    <citation type="journal article" date="2015" name="Data Brief">
        <title>Shoot transcriptome of the giant reed, Arundo donax.</title>
        <authorList>
            <person name="Barrero R.A."/>
            <person name="Guerrero F.D."/>
            <person name="Moolhuijzen P."/>
            <person name="Goolsby J.A."/>
            <person name="Tidwell J."/>
            <person name="Bellgard S.E."/>
            <person name="Bellgard M.I."/>
        </authorList>
    </citation>
    <scope>NUCLEOTIDE SEQUENCE</scope>
    <source>
        <tissue evidence="1">Shoot tissue taken approximately 20 cm above the soil surface</tissue>
    </source>
</reference>
<accession>A0A0A9GKH0</accession>
<sequence length="56" mass="5808">MSFLATSSPSSTSPCILQALASAPHKPGCGSTGMLLTKYTASLTRPDRPSKSTIRP</sequence>
<reference evidence="1" key="1">
    <citation type="submission" date="2014-09" db="EMBL/GenBank/DDBJ databases">
        <authorList>
            <person name="Magalhaes I.L.F."/>
            <person name="Oliveira U."/>
            <person name="Santos F.R."/>
            <person name="Vidigal T.H.D.A."/>
            <person name="Brescovit A.D."/>
            <person name="Santos A.J."/>
        </authorList>
    </citation>
    <scope>NUCLEOTIDE SEQUENCE</scope>
    <source>
        <tissue evidence="1">Shoot tissue taken approximately 20 cm above the soil surface</tissue>
    </source>
</reference>
<dbReference type="EMBL" id="GBRH01172904">
    <property type="protein sequence ID" value="JAE24992.1"/>
    <property type="molecule type" value="Transcribed_RNA"/>
</dbReference>
<protein>
    <submittedName>
        <fullName evidence="1">Uncharacterized protein</fullName>
    </submittedName>
</protein>
<name>A0A0A9GKH0_ARUDO</name>
<organism evidence="1">
    <name type="scientific">Arundo donax</name>
    <name type="common">Giant reed</name>
    <name type="synonym">Donax arundinaceus</name>
    <dbReference type="NCBI Taxonomy" id="35708"/>
    <lineage>
        <taxon>Eukaryota</taxon>
        <taxon>Viridiplantae</taxon>
        <taxon>Streptophyta</taxon>
        <taxon>Embryophyta</taxon>
        <taxon>Tracheophyta</taxon>
        <taxon>Spermatophyta</taxon>
        <taxon>Magnoliopsida</taxon>
        <taxon>Liliopsida</taxon>
        <taxon>Poales</taxon>
        <taxon>Poaceae</taxon>
        <taxon>PACMAD clade</taxon>
        <taxon>Arundinoideae</taxon>
        <taxon>Arundineae</taxon>
        <taxon>Arundo</taxon>
    </lineage>
</organism>
<proteinExistence type="predicted"/>
<evidence type="ECO:0000313" key="1">
    <source>
        <dbReference type="EMBL" id="JAE24992.1"/>
    </source>
</evidence>
<dbReference type="AlphaFoldDB" id="A0A0A9GKH0"/>